<feature type="domain" description="Response regulatory" evidence="5">
    <location>
        <begin position="11"/>
        <end position="85"/>
    </location>
</feature>
<gene>
    <name evidence="6" type="ORF">ACJDU8_24285</name>
</gene>
<dbReference type="InterPro" id="IPR050595">
    <property type="entry name" value="Bact_response_regulator"/>
</dbReference>
<reference evidence="6 7" key="1">
    <citation type="submission" date="2024-11" db="EMBL/GenBank/DDBJ databases">
        <authorList>
            <person name="Heng Y.C."/>
            <person name="Lim A.C.H."/>
            <person name="Lee J.K.Y."/>
            <person name="Kittelmann S."/>
        </authorList>
    </citation>
    <scope>NUCLEOTIDE SEQUENCE [LARGE SCALE GENOMIC DNA]</scope>
    <source>
        <strain evidence="6 7">WILCCON 0269</strain>
    </source>
</reference>
<evidence type="ECO:0000313" key="7">
    <source>
        <dbReference type="Proteomes" id="UP001623660"/>
    </source>
</evidence>
<evidence type="ECO:0000256" key="1">
    <source>
        <dbReference type="ARBA" id="ARBA00018672"/>
    </source>
</evidence>
<comment type="caution">
    <text evidence="6">The sequence shown here is derived from an EMBL/GenBank/DDBJ whole genome shotgun (WGS) entry which is preliminary data.</text>
</comment>
<comment type="function">
    <text evidence="3">May play the central regulatory role in sporulation. It may be an element of the effector pathway responsible for the activation of sporulation genes in response to nutritional stress. Spo0A may act in concert with spo0H (a sigma factor) to control the expression of some genes that are critical to the sporulation process.</text>
</comment>
<dbReference type="Gene3D" id="3.40.50.2300">
    <property type="match status" value="1"/>
</dbReference>
<keyword evidence="2 4" id="KW-0597">Phosphoprotein</keyword>
<dbReference type="PROSITE" id="PS50110">
    <property type="entry name" value="RESPONSE_REGULATORY"/>
    <property type="match status" value="1"/>
</dbReference>
<name>A0ABW8SSN1_9CLOT</name>
<protein>
    <recommendedName>
        <fullName evidence="1">Stage 0 sporulation protein A homolog</fullName>
    </recommendedName>
</protein>
<dbReference type="EMBL" id="JBJHZX010000075">
    <property type="protein sequence ID" value="MFL0198648.1"/>
    <property type="molecule type" value="Genomic_DNA"/>
</dbReference>
<dbReference type="InterPro" id="IPR011006">
    <property type="entry name" value="CheY-like_superfamily"/>
</dbReference>
<dbReference type="PANTHER" id="PTHR44591">
    <property type="entry name" value="STRESS RESPONSE REGULATOR PROTEIN 1"/>
    <property type="match status" value="1"/>
</dbReference>
<dbReference type="RefSeq" id="WP_406794757.1">
    <property type="nucleotide sequence ID" value="NZ_JBJHZX010000075.1"/>
</dbReference>
<evidence type="ECO:0000313" key="6">
    <source>
        <dbReference type="EMBL" id="MFL0198648.1"/>
    </source>
</evidence>
<dbReference type="PANTHER" id="PTHR44591:SF3">
    <property type="entry name" value="RESPONSE REGULATORY DOMAIN-CONTAINING PROTEIN"/>
    <property type="match status" value="1"/>
</dbReference>
<evidence type="ECO:0000256" key="4">
    <source>
        <dbReference type="PROSITE-ProRule" id="PRU00169"/>
    </source>
</evidence>
<dbReference type="Proteomes" id="UP001623660">
    <property type="component" value="Unassembled WGS sequence"/>
</dbReference>
<evidence type="ECO:0000256" key="3">
    <source>
        <dbReference type="ARBA" id="ARBA00024867"/>
    </source>
</evidence>
<organism evidence="6 7">
    <name type="scientific">Candidatus Clostridium eludens</name>
    <dbReference type="NCBI Taxonomy" id="3381663"/>
    <lineage>
        <taxon>Bacteria</taxon>
        <taxon>Bacillati</taxon>
        <taxon>Bacillota</taxon>
        <taxon>Clostridia</taxon>
        <taxon>Eubacteriales</taxon>
        <taxon>Clostridiaceae</taxon>
        <taxon>Clostridium</taxon>
    </lineage>
</organism>
<dbReference type="InterPro" id="IPR001789">
    <property type="entry name" value="Sig_transdc_resp-reg_receiver"/>
</dbReference>
<accession>A0ABW8SSN1</accession>
<dbReference type="Pfam" id="PF00072">
    <property type="entry name" value="Response_reg"/>
    <property type="match status" value="1"/>
</dbReference>
<dbReference type="SUPFAM" id="SSF52172">
    <property type="entry name" value="CheY-like"/>
    <property type="match status" value="1"/>
</dbReference>
<proteinExistence type="predicted"/>
<evidence type="ECO:0000259" key="5">
    <source>
        <dbReference type="PROSITE" id="PS50110"/>
    </source>
</evidence>
<sequence length="85" mass="9671">MRKIGIKDNTNILIVDDKPKDLLFLESLLESMNCNIIKASSENEALSLMLDYDFALILFDVQVSGISGFETVELMRVNSKPDRYQ</sequence>
<feature type="modified residue" description="4-aspartylphosphate" evidence="4">
    <location>
        <position position="60"/>
    </location>
</feature>
<evidence type="ECO:0000256" key="2">
    <source>
        <dbReference type="ARBA" id="ARBA00022553"/>
    </source>
</evidence>
<keyword evidence="7" id="KW-1185">Reference proteome</keyword>